<keyword evidence="3" id="KW-1185">Reference proteome</keyword>
<dbReference type="KEGG" id="ela:UCREL1_7024"/>
<dbReference type="OMA" id="YEAWALT"/>
<dbReference type="Pfam" id="PF06722">
    <property type="entry name" value="EryCIII-like_C"/>
    <property type="match status" value="1"/>
</dbReference>
<dbReference type="AlphaFoldDB" id="M7TGY4"/>
<sequence>MEETKKPLLFFTAFPGEGHTNPLLKVAHEMINRGYDVVVHTSKHFKDRIDVMGAEFAEAPGLLDLVNPEDLIKVKMMPQSMARVAFSIKNLFLAAIPARTDNLEEVLAGVRERTDPSRQIIIMTELCSVGIMPFKWGRPAPRGFGSADDEGLDAFPRTIGLSAAHLSVRSVDTGPYMLNLPPDSTDSGRLRNAMLSRLLDEGLMRPSLEYNAEMMHKAGAVTFPETGADLMSTWFATPDVTLQMCLAEQEYPLSDLSPKIKFVGCLPRRQSRPDDPLPDWWPDILNNSNAGAEKKKVVFVSQGTVALDYTDLVIPTLKAFADRADEVLVVVALGVWGATLPDGFGEVPPNARIADYLYYDTIMEHADVTVSNAGYGALCHAVVNGVPLVLAGDTEDKTESTNRAAWAGYALGLYTQKPSPEQIRGGVEMVLSNEKYKQRALELKALNEAQSTMDKIEGWVREFTM</sequence>
<keyword evidence="2" id="KW-0808">Transferase</keyword>
<dbReference type="Gene3D" id="3.40.50.2000">
    <property type="entry name" value="Glycogen Phosphorylase B"/>
    <property type="match status" value="3"/>
</dbReference>
<reference evidence="3" key="1">
    <citation type="journal article" date="2013" name="Genome Announc.">
        <title>Draft genome sequence of the grapevine dieback fungus Eutypa lata UCR-EL1.</title>
        <authorList>
            <person name="Blanco-Ulate B."/>
            <person name="Rolshausen P.E."/>
            <person name="Cantu D."/>
        </authorList>
    </citation>
    <scope>NUCLEOTIDE SEQUENCE [LARGE SCALE GENOMIC DNA]</scope>
    <source>
        <strain evidence="3">UCR-EL1</strain>
    </source>
</reference>
<proteinExistence type="predicted"/>
<dbReference type="SUPFAM" id="SSF53756">
    <property type="entry name" value="UDP-Glycosyltransferase/glycogen phosphorylase"/>
    <property type="match status" value="1"/>
</dbReference>
<dbReference type="PANTHER" id="PTHR21015">
    <property type="entry name" value="UDP-N-ACETYLGLUCOSAMINE--N-ACETYLMURAMYL-(PENTAPEPTIDE) PYROPHOSPHORYL-UNDECAPRENOL N-ACETYLGLUCOSAMINE TRANSFERASE 1"/>
    <property type="match status" value="1"/>
</dbReference>
<dbReference type="eggNOG" id="KOG1192">
    <property type="taxonomic scope" value="Eukaryota"/>
</dbReference>
<protein>
    <submittedName>
        <fullName evidence="2">Putative udp-glucuronosyl udp-glucosyltransferase protein</fullName>
    </submittedName>
</protein>
<dbReference type="GO" id="GO:0016757">
    <property type="term" value="F:glycosyltransferase activity"/>
    <property type="evidence" value="ECO:0007669"/>
    <property type="project" value="TreeGrafter"/>
</dbReference>
<evidence type="ECO:0000313" key="2">
    <source>
        <dbReference type="EMBL" id="EMR65995.1"/>
    </source>
</evidence>
<dbReference type="PANTHER" id="PTHR21015:SF22">
    <property type="entry name" value="GLYCOSYLTRANSFERASE"/>
    <property type="match status" value="1"/>
</dbReference>
<accession>M7TGY4</accession>
<feature type="domain" description="Erythromycin biosynthesis protein CIII-like C-terminal" evidence="1">
    <location>
        <begin position="342"/>
        <end position="451"/>
    </location>
</feature>
<dbReference type="EMBL" id="KB706734">
    <property type="protein sequence ID" value="EMR65995.1"/>
    <property type="molecule type" value="Genomic_DNA"/>
</dbReference>
<evidence type="ECO:0000259" key="1">
    <source>
        <dbReference type="Pfam" id="PF06722"/>
    </source>
</evidence>
<evidence type="ECO:0000313" key="3">
    <source>
        <dbReference type="Proteomes" id="UP000012174"/>
    </source>
</evidence>
<dbReference type="InterPro" id="IPR010610">
    <property type="entry name" value="EryCIII-like_C"/>
</dbReference>
<gene>
    <name evidence="2" type="ORF">UCREL1_7024</name>
</gene>
<dbReference type="Proteomes" id="UP000012174">
    <property type="component" value="Unassembled WGS sequence"/>
</dbReference>
<dbReference type="OrthoDB" id="5835829at2759"/>
<organism evidence="2 3">
    <name type="scientific">Eutypa lata (strain UCR-EL1)</name>
    <name type="common">Grapevine dieback disease fungus</name>
    <name type="synonym">Eutypa armeniacae</name>
    <dbReference type="NCBI Taxonomy" id="1287681"/>
    <lineage>
        <taxon>Eukaryota</taxon>
        <taxon>Fungi</taxon>
        <taxon>Dikarya</taxon>
        <taxon>Ascomycota</taxon>
        <taxon>Pezizomycotina</taxon>
        <taxon>Sordariomycetes</taxon>
        <taxon>Xylariomycetidae</taxon>
        <taxon>Xylariales</taxon>
        <taxon>Diatrypaceae</taxon>
        <taxon>Eutypa</taxon>
    </lineage>
</organism>
<dbReference type="HOGENOM" id="CLU_000537_4_1_1"/>
<name>M7TGY4_EUTLA</name>